<dbReference type="Gene3D" id="1.10.357.10">
    <property type="entry name" value="Tetracycline Repressor, domain 2"/>
    <property type="match status" value="1"/>
</dbReference>
<evidence type="ECO:0000256" key="1">
    <source>
        <dbReference type="ARBA" id="ARBA00023015"/>
    </source>
</evidence>
<reference evidence="6 7" key="1">
    <citation type="journal article" date="2014" name="Int. J. Syst. Evol. Microbiol.">
        <title>Solimonas terrae sp. nov., isolated from soil.</title>
        <authorList>
            <person name="Kim S.J."/>
            <person name="Moon J.Y."/>
            <person name="Weon H.Y."/>
            <person name="Ahn J.H."/>
            <person name="Chen W.M."/>
            <person name="Kwon S.W."/>
        </authorList>
    </citation>
    <scope>NUCLEOTIDE SEQUENCE [LARGE SCALE GENOMIC DNA]</scope>
    <source>
        <strain evidence="6 7">KIS83-12</strain>
    </source>
</reference>
<name>A0A6M2BLN4_9GAMM</name>
<comment type="caution">
    <text evidence="6">The sequence shown here is derived from an EMBL/GenBank/DDBJ whole genome shotgun (WGS) entry which is preliminary data.</text>
</comment>
<protein>
    <submittedName>
        <fullName evidence="6">TetR/AcrR family transcriptional regulator</fullName>
    </submittedName>
</protein>
<dbReference type="PRINTS" id="PR00455">
    <property type="entry name" value="HTHTETR"/>
</dbReference>
<keyword evidence="1" id="KW-0805">Transcription regulation</keyword>
<dbReference type="GO" id="GO:0003700">
    <property type="term" value="F:DNA-binding transcription factor activity"/>
    <property type="evidence" value="ECO:0007669"/>
    <property type="project" value="TreeGrafter"/>
</dbReference>
<evidence type="ECO:0000256" key="4">
    <source>
        <dbReference type="PROSITE-ProRule" id="PRU00335"/>
    </source>
</evidence>
<dbReference type="PANTHER" id="PTHR30055">
    <property type="entry name" value="HTH-TYPE TRANSCRIPTIONAL REGULATOR RUTR"/>
    <property type="match status" value="1"/>
</dbReference>
<evidence type="ECO:0000313" key="6">
    <source>
        <dbReference type="EMBL" id="NGY03250.1"/>
    </source>
</evidence>
<dbReference type="InterPro" id="IPR041490">
    <property type="entry name" value="KstR2_TetR_C"/>
</dbReference>
<keyword evidence="2 4" id="KW-0238">DNA-binding</keyword>
<gene>
    <name evidence="6" type="ORF">G7Y85_00580</name>
</gene>
<dbReference type="InterPro" id="IPR050109">
    <property type="entry name" value="HTH-type_TetR-like_transc_reg"/>
</dbReference>
<dbReference type="AlphaFoldDB" id="A0A6M2BLN4"/>
<keyword evidence="7" id="KW-1185">Reference proteome</keyword>
<dbReference type="EMBL" id="JAAMOW010000001">
    <property type="protein sequence ID" value="NGY03250.1"/>
    <property type="molecule type" value="Genomic_DNA"/>
</dbReference>
<feature type="domain" description="HTH tetR-type" evidence="5">
    <location>
        <begin position="25"/>
        <end position="85"/>
    </location>
</feature>
<dbReference type="InterPro" id="IPR001647">
    <property type="entry name" value="HTH_TetR"/>
</dbReference>
<dbReference type="SUPFAM" id="SSF46689">
    <property type="entry name" value="Homeodomain-like"/>
    <property type="match status" value="1"/>
</dbReference>
<dbReference type="PANTHER" id="PTHR30055:SF234">
    <property type="entry name" value="HTH-TYPE TRANSCRIPTIONAL REGULATOR BETI"/>
    <property type="match status" value="1"/>
</dbReference>
<evidence type="ECO:0000259" key="5">
    <source>
        <dbReference type="PROSITE" id="PS50977"/>
    </source>
</evidence>
<dbReference type="PROSITE" id="PS50977">
    <property type="entry name" value="HTH_TETR_2"/>
    <property type="match status" value="1"/>
</dbReference>
<evidence type="ECO:0000256" key="2">
    <source>
        <dbReference type="ARBA" id="ARBA00023125"/>
    </source>
</evidence>
<dbReference type="Proteomes" id="UP000472676">
    <property type="component" value="Unassembled WGS sequence"/>
</dbReference>
<organism evidence="6 7">
    <name type="scientific">Solimonas terrae</name>
    <dbReference type="NCBI Taxonomy" id="1396819"/>
    <lineage>
        <taxon>Bacteria</taxon>
        <taxon>Pseudomonadati</taxon>
        <taxon>Pseudomonadota</taxon>
        <taxon>Gammaproteobacteria</taxon>
        <taxon>Nevskiales</taxon>
        <taxon>Nevskiaceae</taxon>
        <taxon>Solimonas</taxon>
    </lineage>
</organism>
<accession>A0A6M2BLN4</accession>
<dbReference type="GO" id="GO:0000976">
    <property type="term" value="F:transcription cis-regulatory region binding"/>
    <property type="evidence" value="ECO:0007669"/>
    <property type="project" value="TreeGrafter"/>
</dbReference>
<evidence type="ECO:0000256" key="3">
    <source>
        <dbReference type="ARBA" id="ARBA00023163"/>
    </source>
</evidence>
<dbReference type="Pfam" id="PF00440">
    <property type="entry name" value="TetR_N"/>
    <property type="match status" value="1"/>
</dbReference>
<sequence>MPKFLSTHRRLAAVDTLLPPAAIQDGSRGVILGESLRLFAERGYGSASMRDIAQLVGIKAASVYSHFPSKAHVLAELIRVGHEEHLRRMRAALMAAEPDPTTQLKAVVRAHVLAHADYPMLAVVANAELHALPGEFAAPILEIRRQSEMLLVDVIQRGVDMGTFNVPDVQLAMPAIGAMGLRVAHWYAPDLGKDPEHIADTFAQFACRMVGVMT</sequence>
<feature type="DNA-binding region" description="H-T-H motif" evidence="4">
    <location>
        <begin position="48"/>
        <end position="67"/>
    </location>
</feature>
<dbReference type="SUPFAM" id="SSF48498">
    <property type="entry name" value="Tetracyclin repressor-like, C-terminal domain"/>
    <property type="match status" value="1"/>
</dbReference>
<evidence type="ECO:0000313" key="7">
    <source>
        <dbReference type="Proteomes" id="UP000472676"/>
    </source>
</evidence>
<proteinExistence type="predicted"/>
<dbReference type="InterPro" id="IPR009057">
    <property type="entry name" value="Homeodomain-like_sf"/>
</dbReference>
<dbReference type="InterPro" id="IPR036271">
    <property type="entry name" value="Tet_transcr_reg_TetR-rel_C_sf"/>
</dbReference>
<dbReference type="RefSeq" id="WP_166250674.1">
    <property type="nucleotide sequence ID" value="NZ_JAAMOW010000001.1"/>
</dbReference>
<dbReference type="Pfam" id="PF17932">
    <property type="entry name" value="TetR_C_24"/>
    <property type="match status" value="1"/>
</dbReference>
<keyword evidence="3" id="KW-0804">Transcription</keyword>